<dbReference type="PANTHER" id="PTHR47592">
    <property type="entry name" value="PBF68 PROTEIN"/>
    <property type="match status" value="1"/>
</dbReference>
<keyword evidence="2" id="KW-1185">Reference proteome</keyword>
<accession>A0A061GPQ6</accession>
<evidence type="ECO:0000313" key="1">
    <source>
        <dbReference type="EMBL" id="EOY29099.1"/>
    </source>
</evidence>
<protein>
    <submittedName>
        <fullName evidence="1">Polyprotein, related, putative</fullName>
    </submittedName>
</protein>
<dbReference type="HOGENOM" id="CLU_1716543_0_0_1"/>
<sequence>MYDKVSTFSHAVTASSTNRFKQKVSDLVGFRTVVSCKSLSIIATMYLCGFNFVPTMAAASGTLRELVSDFVKLDQFNGGNFLRWQKKMHFLLSTLKVVYVLTIQRPEEGENDSVAITRKREKWDNVDYMSKGHILNGLVDGLFDTYQNEATTR</sequence>
<evidence type="ECO:0000313" key="2">
    <source>
        <dbReference type="Proteomes" id="UP000026915"/>
    </source>
</evidence>
<name>A0A061GPQ6_THECC</name>
<dbReference type="AlphaFoldDB" id="A0A061GPQ6"/>
<reference evidence="1 2" key="1">
    <citation type="journal article" date="2013" name="Genome Biol.">
        <title>The genome sequence of the most widely cultivated cacao type and its use to identify candidate genes regulating pod color.</title>
        <authorList>
            <person name="Motamayor J.C."/>
            <person name="Mockaitis K."/>
            <person name="Schmutz J."/>
            <person name="Haiminen N."/>
            <person name="Iii D.L."/>
            <person name="Cornejo O."/>
            <person name="Findley S.D."/>
            <person name="Zheng P."/>
            <person name="Utro F."/>
            <person name="Royaert S."/>
            <person name="Saski C."/>
            <person name="Jenkins J."/>
            <person name="Podicheti R."/>
            <person name="Zhao M."/>
            <person name="Scheffler B.E."/>
            <person name="Stack J.C."/>
            <person name="Feltus F.A."/>
            <person name="Mustiga G.M."/>
            <person name="Amores F."/>
            <person name="Phillips W."/>
            <person name="Marelli J.P."/>
            <person name="May G.D."/>
            <person name="Shapiro H."/>
            <person name="Ma J."/>
            <person name="Bustamante C.D."/>
            <person name="Schnell R.J."/>
            <person name="Main D."/>
            <person name="Gilbert D."/>
            <person name="Parida L."/>
            <person name="Kuhn D.N."/>
        </authorList>
    </citation>
    <scope>NUCLEOTIDE SEQUENCE [LARGE SCALE GENOMIC DNA]</scope>
    <source>
        <strain evidence="2">cv. Matina 1-6</strain>
    </source>
</reference>
<proteinExistence type="predicted"/>
<dbReference type="EMBL" id="CM001887">
    <property type="protein sequence ID" value="EOY29099.1"/>
    <property type="molecule type" value="Genomic_DNA"/>
</dbReference>
<dbReference type="InParanoid" id="A0A061GPQ6"/>
<dbReference type="PANTHER" id="PTHR47592:SF29">
    <property type="entry name" value="ZINC FINGER, CCHC-TYPE"/>
    <property type="match status" value="1"/>
</dbReference>
<organism evidence="1 2">
    <name type="scientific">Theobroma cacao</name>
    <name type="common">Cacao</name>
    <name type="synonym">Cocoa</name>
    <dbReference type="NCBI Taxonomy" id="3641"/>
    <lineage>
        <taxon>Eukaryota</taxon>
        <taxon>Viridiplantae</taxon>
        <taxon>Streptophyta</taxon>
        <taxon>Embryophyta</taxon>
        <taxon>Tracheophyta</taxon>
        <taxon>Spermatophyta</taxon>
        <taxon>Magnoliopsida</taxon>
        <taxon>eudicotyledons</taxon>
        <taxon>Gunneridae</taxon>
        <taxon>Pentapetalae</taxon>
        <taxon>rosids</taxon>
        <taxon>malvids</taxon>
        <taxon>Malvales</taxon>
        <taxon>Malvaceae</taxon>
        <taxon>Byttnerioideae</taxon>
        <taxon>Theobroma</taxon>
    </lineage>
</organism>
<dbReference type="Proteomes" id="UP000026915">
    <property type="component" value="Chromosome 9"/>
</dbReference>
<gene>
    <name evidence="1" type="ORF">TCM_036756</name>
</gene>
<dbReference type="Gramene" id="EOY29099">
    <property type="protein sequence ID" value="EOY29099"/>
    <property type="gene ID" value="TCM_036756"/>
</dbReference>